<dbReference type="Proteomes" id="UP000526501">
    <property type="component" value="Unassembled WGS sequence"/>
</dbReference>
<evidence type="ECO:0000313" key="2">
    <source>
        <dbReference type="Proteomes" id="UP000526501"/>
    </source>
</evidence>
<comment type="caution">
    <text evidence="1">The sequence shown here is derived from an EMBL/GenBank/DDBJ whole genome shotgun (WGS) entry which is preliminary data.</text>
</comment>
<dbReference type="AlphaFoldDB" id="A0A7X1E8B4"/>
<reference evidence="1 2" key="1">
    <citation type="submission" date="2020-07" db="EMBL/GenBank/DDBJ databases">
        <authorList>
            <person name="Feng X."/>
        </authorList>
    </citation>
    <scope>NUCLEOTIDE SEQUENCE [LARGE SCALE GENOMIC DNA]</scope>
    <source>
        <strain evidence="1 2">JCM23202</strain>
    </source>
</reference>
<keyword evidence="2" id="KW-1185">Reference proteome</keyword>
<protein>
    <submittedName>
        <fullName evidence="1">Uncharacterized protein</fullName>
    </submittedName>
</protein>
<gene>
    <name evidence="1" type="ORF">H5P27_07945</name>
</gene>
<proteinExistence type="predicted"/>
<organism evidence="1 2">
    <name type="scientific">Pelagicoccus albus</name>
    <dbReference type="NCBI Taxonomy" id="415222"/>
    <lineage>
        <taxon>Bacteria</taxon>
        <taxon>Pseudomonadati</taxon>
        <taxon>Verrucomicrobiota</taxon>
        <taxon>Opitutia</taxon>
        <taxon>Puniceicoccales</taxon>
        <taxon>Pelagicoccaceae</taxon>
        <taxon>Pelagicoccus</taxon>
    </lineage>
</organism>
<name>A0A7X1E8B4_9BACT</name>
<dbReference type="RefSeq" id="WP_185659859.1">
    <property type="nucleotide sequence ID" value="NZ_CAWPOO010000007.1"/>
</dbReference>
<dbReference type="EMBL" id="JACHVC010000007">
    <property type="protein sequence ID" value="MBC2605973.1"/>
    <property type="molecule type" value="Genomic_DNA"/>
</dbReference>
<sequence>MKRGDSHQDFSKLQIICALFADNISSDLYFARQIKESIEAALPETQKDSPAAFLEAAKMLAERSARNPEQSVIDLVIVPDDQGYSELALRARLLEALKRTCRFERPMLILTGLKEAICPKGKRWTARRKLEYQNAVAYCRAFCKTRVRPSSSLNLIIF</sequence>
<evidence type="ECO:0000313" key="1">
    <source>
        <dbReference type="EMBL" id="MBC2605973.1"/>
    </source>
</evidence>
<accession>A0A7X1E8B4</accession>